<evidence type="ECO:0000256" key="19">
    <source>
        <dbReference type="HAMAP-Rule" id="MF_00719"/>
    </source>
</evidence>
<comment type="catalytic activity">
    <reaction evidence="18 19">
        <text>alpha-ribazole 5'-phosphate + adenosylcob(III)inamide-GDP = adenosylcob(III)alamin 5'-phosphate + GMP + H(+)</text>
        <dbReference type="Rhea" id="RHEA:23560"/>
        <dbReference type="ChEBI" id="CHEBI:15378"/>
        <dbReference type="ChEBI" id="CHEBI:57918"/>
        <dbReference type="ChEBI" id="CHEBI:58115"/>
        <dbReference type="ChEBI" id="CHEBI:60487"/>
        <dbReference type="ChEBI" id="CHEBI:60493"/>
        <dbReference type="EC" id="2.7.8.26"/>
    </reaction>
</comment>
<evidence type="ECO:0000256" key="12">
    <source>
        <dbReference type="ARBA" id="ARBA00022989"/>
    </source>
</evidence>
<evidence type="ECO:0000256" key="7">
    <source>
        <dbReference type="ARBA" id="ARBA00022475"/>
    </source>
</evidence>
<comment type="cofactor">
    <cofactor evidence="1 19">
        <name>Mg(2+)</name>
        <dbReference type="ChEBI" id="CHEBI:18420"/>
    </cofactor>
</comment>
<keyword evidence="10 19" id="KW-0812">Transmembrane</keyword>
<evidence type="ECO:0000256" key="3">
    <source>
        <dbReference type="ARBA" id="ARBA00004663"/>
    </source>
</evidence>
<dbReference type="GO" id="GO:0051073">
    <property type="term" value="F:adenosylcobinamide-GDP ribazoletransferase activity"/>
    <property type="evidence" value="ECO:0007669"/>
    <property type="project" value="UniProtKB-UniRule"/>
</dbReference>
<evidence type="ECO:0000256" key="15">
    <source>
        <dbReference type="ARBA" id="ARBA00032605"/>
    </source>
</evidence>
<keyword evidence="11 19" id="KW-0460">Magnesium</keyword>
<feature type="transmembrane region" description="Helical" evidence="19">
    <location>
        <begin position="35"/>
        <end position="55"/>
    </location>
</feature>
<evidence type="ECO:0000256" key="1">
    <source>
        <dbReference type="ARBA" id="ARBA00001946"/>
    </source>
</evidence>
<evidence type="ECO:0000256" key="14">
    <source>
        <dbReference type="ARBA" id="ARBA00025228"/>
    </source>
</evidence>
<evidence type="ECO:0000256" key="6">
    <source>
        <dbReference type="ARBA" id="ARBA00015850"/>
    </source>
</evidence>
<keyword evidence="9 19" id="KW-0808">Transferase</keyword>
<evidence type="ECO:0000256" key="17">
    <source>
        <dbReference type="ARBA" id="ARBA00048623"/>
    </source>
</evidence>
<comment type="catalytic activity">
    <reaction evidence="17 19">
        <text>alpha-ribazole + adenosylcob(III)inamide-GDP = adenosylcob(III)alamin + GMP + H(+)</text>
        <dbReference type="Rhea" id="RHEA:16049"/>
        <dbReference type="ChEBI" id="CHEBI:10329"/>
        <dbReference type="ChEBI" id="CHEBI:15378"/>
        <dbReference type="ChEBI" id="CHEBI:18408"/>
        <dbReference type="ChEBI" id="CHEBI:58115"/>
        <dbReference type="ChEBI" id="CHEBI:60487"/>
        <dbReference type="EC" id="2.7.8.26"/>
    </reaction>
</comment>
<keyword evidence="13 19" id="KW-0472">Membrane</keyword>
<evidence type="ECO:0000256" key="16">
    <source>
        <dbReference type="ARBA" id="ARBA00032853"/>
    </source>
</evidence>
<sequence>MRPLRALLSAIGMYTLIPIPRREWRQQDFADSLTAFPWLGLLLGGVLGGIGWGVAHLSGSSTLAAVTLLALSALLTGAMHLDGVADVADALGSRKPAEQARAVMKRSDIGPMGVTTLVLVLLLEVTALTALPSHQWPVMLAVGFAAGRTTPMAATLPGSGDEPDAGTLSALTAGTGSRARLWLTRGLVLAFTLVGTGLLFGWGLAGVLTAAVIVAWLGAACWQRHLLRRLGRLNGDCYGCLIEFTQAGVWFLAAVSIGVT</sequence>
<comment type="subcellular location">
    <subcellularLocation>
        <location evidence="2 19">Cell membrane</location>
        <topology evidence="2 19">Multi-pass membrane protein</topology>
    </subcellularLocation>
</comment>
<feature type="transmembrane region" description="Helical" evidence="19">
    <location>
        <begin position="109"/>
        <end position="131"/>
    </location>
</feature>
<dbReference type="OrthoDB" id="9794223at2"/>
<dbReference type="AlphaFoldDB" id="A0A3P1T8H5"/>
<accession>A0A3P1T8H5</accession>
<dbReference type="EC" id="2.7.8.26" evidence="5 19"/>
<evidence type="ECO:0000313" key="20">
    <source>
        <dbReference type="EMBL" id="RRD05752.1"/>
    </source>
</evidence>
<evidence type="ECO:0000256" key="9">
    <source>
        <dbReference type="ARBA" id="ARBA00022679"/>
    </source>
</evidence>
<comment type="function">
    <text evidence="14 19">Joins adenosylcobinamide-GDP and alpha-ribazole to generate adenosylcobalamin (Ado-cobalamin). Also synthesizes adenosylcobalamin 5'-phosphate from adenosylcobinamide-GDP and alpha-ribazole 5'-phosphate.</text>
</comment>
<evidence type="ECO:0000256" key="5">
    <source>
        <dbReference type="ARBA" id="ARBA00013200"/>
    </source>
</evidence>
<dbReference type="GO" id="GO:0008818">
    <property type="term" value="F:cobalamin 5'-phosphate synthase activity"/>
    <property type="evidence" value="ECO:0007669"/>
    <property type="project" value="UniProtKB-UniRule"/>
</dbReference>
<comment type="similarity">
    <text evidence="4 19">Belongs to the CobS family.</text>
</comment>
<dbReference type="PANTHER" id="PTHR34148">
    <property type="entry name" value="ADENOSYLCOBINAMIDE-GDP RIBAZOLETRANSFERASE"/>
    <property type="match status" value="1"/>
</dbReference>
<dbReference type="InterPro" id="IPR003805">
    <property type="entry name" value="CobS"/>
</dbReference>
<evidence type="ECO:0000256" key="2">
    <source>
        <dbReference type="ARBA" id="ARBA00004651"/>
    </source>
</evidence>
<evidence type="ECO:0000256" key="18">
    <source>
        <dbReference type="ARBA" id="ARBA00049504"/>
    </source>
</evidence>
<evidence type="ECO:0000256" key="13">
    <source>
        <dbReference type="ARBA" id="ARBA00023136"/>
    </source>
</evidence>
<organism evidence="20 21">
    <name type="scientific">Arachnia propionica</name>
    <dbReference type="NCBI Taxonomy" id="1750"/>
    <lineage>
        <taxon>Bacteria</taxon>
        <taxon>Bacillati</taxon>
        <taxon>Actinomycetota</taxon>
        <taxon>Actinomycetes</taxon>
        <taxon>Propionibacteriales</taxon>
        <taxon>Propionibacteriaceae</taxon>
        <taxon>Arachnia</taxon>
    </lineage>
</organism>
<evidence type="ECO:0000256" key="10">
    <source>
        <dbReference type="ARBA" id="ARBA00022692"/>
    </source>
</evidence>
<evidence type="ECO:0000256" key="8">
    <source>
        <dbReference type="ARBA" id="ARBA00022573"/>
    </source>
</evidence>
<dbReference type="GO" id="GO:0005886">
    <property type="term" value="C:plasma membrane"/>
    <property type="evidence" value="ECO:0007669"/>
    <property type="project" value="UniProtKB-SubCell"/>
</dbReference>
<dbReference type="EMBL" id="RQZG01000005">
    <property type="protein sequence ID" value="RRD05752.1"/>
    <property type="molecule type" value="Genomic_DNA"/>
</dbReference>
<dbReference type="RefSeq" id="WP_124843920.1">
    <property type="nucleotide sequence ID" value="NZ_RQZG01000005.1"/>
</dbReference>
<evidence type="ECO:0000256" key="4">
    <source>
        <dbReference type="ARBA" id="ARBA00010561"/>
    </source>
</evidence>
<protein>
    <recommendedName>
        <fullName evidence="6 19">Adenosylcobinamide-GDP ribazoletransferase</fullName>
        <ecNumber evidence="5 19">2.7.8.26</ecNumber>
    </recommendedName>
    <alternativeName>
        <fullName evidence="16 19">Cobalamin synthase</fullName>
    </alternativeName>
    <alternativeName>
        <fullName evidence="15 19">Cobalamin-5'-phosphate synthase</fullName>
    </alternativeName>
</protein>
<name>A0A3P1T8H5_9ACTN</name>
<dbReference type="PANTHER" id="PTHR34148:SF1">
    <property type="entry name" value="ADENOSYLCOBINAMIDE-GDP RIBAZOLETRANSFERASE"/>
    <property type="match status" value="1"/>
</dbReference>
<evidence type="ECO:0000256" key="11">
    <source>
        <dbReference type="ARBA" id="ARBA00022842"/>
    </source>
</evidence>
<keyword evidence="8 19" id="KW-0169">Cobalamin biosynthesis</keyword>
<keyword evidence="7 19" id="KW-1003">Cell membrane</keyword>
<dbReference type="Pfam" id="PF02654">
    <property type="entry name" value="CobS"/>
    <property type="match status" value="1"/>
</dbReference>
<dbReference type="HAMAP" id="MF_00719">
    <property type="entry name" value="CobS"/>
    <property type="match status" value="1"/>
</dbReference>
<comment type="caution">
    <text evidence="20">The sequence shown here is derived from an EMBL/GenBank/DDBJ whole genome shotgun (WGS) entry which is preliminary data.</text>
</comment>
<feature type="transmembrane region" description="Helical" evidence="19">
    <location>
        <begin position="206"/>
        <end position="222"/>
    </location>
</feature>
<feature type="transmembrane region" description="Helical" evidence="19">
    <location>
        <begin position="62"/>
        <end position="81"/>
    </location>
</feature>
<keyword evidence="12 19" id="KW-1133">Transmembrane helix</keyword>
<gene>
    <name evidence="19" type="primary">cobS</name>
    <name evidence="20" type="ORF">EII34_05975</name>
</gene>
<dbReference type="UniPathway" id="UPA00148">
    <property type="reaction ID" value="UER00238"/>
</dbReference>
<comment type="pathway">
    <text evidence="3 19">Cofactor biosynthesis; adenosylcobalamin biosynthesis; adenosylcobalamin from cob(II)yrinate a,c-diamide: step 7/7.</text>
</comment>
<evidence type="ECO:0000313" key="21">
    <source>
        <dbReference type="Proteomes" id="UP000280819"/>
    </source>
</evidence>
<reference evidence="20 21" key="1">
    <citation type="submission" date="2018-11" db="EMBL/GenBank/DDBJ databases">
        <title>Genomes From Bacteria Associated with the Canine Oral Cavity: a Test Case for Automated Genome-Based Taxonomic Assignment.</title>
        <authorList>
            <person name="Coil D.A."/>
            <person name="Jospin G."/>
            <person name="Darling A.E."/>
            <person name="Wallis C."/>
            <person name="Davis I.J."/>
            <person name="Harris S."/>
            <person name="Eisen J.A."/>
            <person name="Holcombe L.J."/>
            <person name="O'Flynn C."/>
        </authorList>
    </citation>
    <scope>NUCLEOTIDE SEQUENCE [LARGE SCALE GENOMIC DNA]</scope>
    <source>
        <strain evidence="20 21">OH887_COT-365</strain>
    </source>
</reference>
<proteinExistence type="inferred from homology"/>
<dbReference type="GO" id="GO:0009236">
    <property type="term" value="P:cobalamin biosynthetic process"/>
    <property type="evidence" value="ECO:0007669"/>
    <property type="project" value="UniProtKB-UniRule"/>
</dbReference>
<dbReference type="Proteomes" id="UP000280819">
    <property type="component" value="Unassembled WGS sequence"/>
</dbReference>